<protein>
    <submittedName>
        <fullName evidence="2">Uncharacterized protein</fullName>
    </submittedName>
</protein>
<dbReference type="Proteomes" id="UP000192917">
    <property type="component" value="Unassembled WGS sequence"/>
</dbReference>
<keyword evidence="3" id="KW-1185">Reference proteome</keyword>
<evidence type="ECO:0000313" key="2">
    <source>
        <dbReference type="EMBL" id="SMF55804.1"/>
    </source>
</evidence>
<proteinExistence type="predicted"/>
<sequence>MSLIAEVLKELVGMFVGDARLSAAVLAVVAVSAVVADGTQLDPLVGGGILLVGCLLLVVESARRHARRVAQR</sequence>
<feature type="transmembrane region" description="Helical" evidence="1">
    <location>
        <begin position="41"/>
        <end position="59"/>
    </location>
</feature>
<dbReference type="AlphaFoldDB" id="A0A1Y6CDG0"/>
<evidence type="ECO:0000256" key="1">
    <source>
        <dbReference type="SAM" id="Phobius"/>
    </source>
</evidence>
<reference evidence="2 3" key="1">
    <citation type="submission" date="2017-04" db="EMBL/GenBank/DDBJ databases">
        <authorList>
            <person name="Afonso C.L."/>
            <person name="Miller P.J."/>
            <person name="Scott M.A."/>
            <person name="Spackman E."/>
            <person name="Goraichik I."/>
            <person name="Dimitrov K.M."/>
            <person name="Suarez D.L."/>
            <person name="Swayne D.E."/>
        </authorList>
    </citation>
    <scope>NUCLEOTIDE SEQUENCE [LARGE SCALE GENOMIC DNA]</scope>
    <source>
        <strain evidence="2 3">USBA 355</strain>
    </source>
</reference>
<dbReference type="EMBL" id="FWZX01000020">
    <property type="protein sequence ID" value="SMF55804.1"/>
    <property type="molecule type" value="Genomic_DNA"/>
</dbReference>
<gene>
    <name evidence="2" type="ORF">SAMN05428998_120110</name>
</gene>
<dbReference type="STRING" id="560819.SAMN05428998_120110"/>
<keyword evidence="1" id="KW-0812">Transmembrane</keyword>
<organism evidence="2 3">
    <name type="scientific">Tistlia consotensis USBA 355</name>
    <dbReference type="NCBI Taxonomy" id="560819"/>
    <lineage>
        <taxon>Bacteria</taxon>
        <taxon>Pseudomonadati</taxon>
        <taxon>Pseudomonadota</taxon>
        <taxon>Alphaproteobacteria</taxon>
        <taxon>Rhodospirillales</taxon>
        <taxon>Rhodovibrionaceae</taxon>
        <taxon>Tistlia</taxon>
    </lineage>
</organism>
<accession>A0A1Y6CDG0</accession>
<name>A0A1Y6CDG0_9PROT</name>
<evidence type="ECO:0000313" key="3">
    <source>
        <dbReference type="Proteomes" id="UP000192917"/>
    </source>
</evidence>
<keyword evidence="1" id="KW-0472">Membrane</keyword>
<dbReference type="RefSeq" id="WP_085124722.1">
    <property type="nucleotide sequence ID" value="NZ_FWZX01000020.1"/>
</dbReference>
<keyword evidence="1" id="KW-1133">Transmembrane helix</keyword>
<feature type="transmembrane region" description="Helical" evidence="1">
    <location>
        <begin position="12"/>
        <end position="35"/>
    </location>
</feature>